<sequence length="301" mass="32584">MSANSILIGSLLGDAICLGPHWVYDPQEIVQKIPNPEQFHNPITEYHPGKHAGNQTHYGDQAVLLFMYLMKAKSFDLDGYARVWQKFWDDPATVSYRDGATKETLKNLHFGLPAESAGSHSHDLGGAALIAPLFSLEWPDDDALLAACRKVTAFTHNDPDVIGAAEFFAKVILEIQSGRTIPESIDSVGALFGTSSIGRWLGSARESADSSRTDLQALADHKLSCRVDGAFPGVCHLLLRHPADPFVAMVENARAGGDSAARGMMLGMIYGAAEIIDSLPLEWTEELEARDLVLGATTKSP</sequence>
<dbReference type="InterPro" id="IPR050792">
    <property type="entry name" value="ADP-ribosylglycohydrolase"/>
</dbReference>
<dbReference type="RefSeq" id="WP_200267286.1">
    <property type="nucleotide sequence ID" value="NZ_JAENIJ010000003.1"/>
</dbReference>
<proteinExistence type="inferred from homology"/>
<comment type="similarity">
    <text evidence="1">Belongs to the ADP-ribosylglycohydrolase family.</text>
</comment>
<name>A0A934S4U3_9BACT</name>
<keyword evidence="2" id="KW-0378">Hydrolase</keyword>
<dbReference type="InterPro" id="IPR036705">
    <property type="entry name" value="Ribosyl_crysJ1_sf"/>
</dbReference>
<dbReference type="Pfam" id="PF03747">
    <property type="entry name" value="ADP_ribosyl_GH"/>
    <property type="match status" value="1"/>
</dbReference>
<dbReference type="PANTHER" id="PTHR16222">
    <property type="entry name" value="ADP-RIBOSYLGLYCOHYDROLASE"/>
    <property type="match status" value="1"/>
</dbReference>
<evidence type="ECO:0000313" key="4">
    <source>
        <dbReference type="EMBL" id="MBK1881250.1"/>
    </source>
</evidence>
<dbReference type="GO" id="GO:0016787">
    <property type="term" value="F:hydrolase activity"/>
    <property type="evidence" value="ECO:0007669"/>
    <property type="project" value="UniProtKB-KW"/>
</dbReference>
<evidence type="ECO:0000256" key="2">
    <source>
        <dbReference type="ARBA" id="ARBA00022801"/>
    </source>
</evidence>
<evidence type="ECO:0000256" key="1">
    <source>
        <dbReference type="ARBA" id="ARBA00010702"/>
    </source>
</evidence>
<evidence type="ECO:0000256" key="3">
    <source>
        <dbReference type="PIRSR" id="PIRSR605502-1"/>
    </source>
</evidence>
<accession>A0A934S4U3</accession>
<dbReference type="InterPro" id="IPR005502">
    <property type="entry name" value="Ribosyl_crysJ1"/>
</dbReference>
<dbReference type="AlphaFoldDB" id="A0A934S4U3"/>
<dbReference type="SUPFAM" id="SSF101478">
    <property type="entry name" value="ADP-ribosylglycohydrolase"/>
    <property type="match status" value="1"/>
</dbReference>
<dbReference type="PANTHER" id="PTHR16222:SF24">
    <property type="entry name" value="ADP-RIBOSYLHYDROLASE ARH3"/>
    <property type="match status" value="1"/>
</dbReference>
<dbReference type="Proteomes" id="UP000603141">
    <property type="component" value="Unassembled WGS sequence"/>
</dbReference>
<comment type="cofactor">
    <cofactor evidence="3">
        <name>Mg(2+)</name>
        <dbReference type="ChEBI" id="CHEBI:18420"/>
    </cofactor>
    <text evidence="3">Binds 2 magnesium ions per subunit.</text>
</comment>
<organism evidence="4 5">
    <name type="scientific">Luteolibacter pohnpeiensis</name>
    <dbReference type="NCBI Taxonomy" id="454153"/>
    <lineage>
        <taxon>Bacteria</taxon>
        <taxon>Pseudomonadati</taxon>
        <taxon>Verrucomicrobiota</taxon>
        <taxon>Verrucomicrobiia</taxon>
        <taxon>Verrucomicrobiales</taxon>
        <taxon>Verrucomicrobiaceae</taxon>
        <taxon>Luteolibacter</taxon>
    </lineage>
</organism>
<dbReference type="EMBL" id="JAENIJ010000003">
    <property type="protein sequence ID" value="MBK1881250.1"/>
    <property type="molecule type" value="Genomic_DNA"/>
</dbReference>
<evidence type="ECO:0000313" key="5">
    <source>
        <dbReference type="Proteomes" id="UP000603141"/>
    </source>
</evidence>
<keyword evidence="5" id="KW-1185">Reference proteome</keyword>
<protein>
    <submittedName>
        <fullName evidence="4">ADP-ribosylglycohydrolase family protein</fullName>
    </submittedName>
</protein>
<keyword evidence="3" id="KW-0479">Metal-binding</keyword>
<feature type="binding site" evidence="3">
    <location>
        <position position="258"/>
    </location>
    <ligand>
        <name>Mg(2+)</name>
        <dbReference type="ChEBI" id="CHEBI:18420"/>
        <label>1</label>
    </ligand>
</feature>
<keyword evidence="3" id="KW-0460">Magnesium</keyword>
<gene>
    <name evidence="4" type="ORF">JIN85_02420</name>
</gene>
<dbReference type="GO" id="GO:0046872">
    <property type="term" value="F:metal ion binding"/>
    <property type="evidence" value="ECO:0007669"/>
    <property type="project" value="UniProtKB-KW"/>
</dbReference>
<feature type="binding site" evidence="3">
    <location>
        <position position="56"/>
    </location>
    <ligand>
        <name>Mg(2+)</name>
        <dbReference type="ChEBI" id="CHEBI:18420"/>
        <label>1</label>
    </ligand>
</feature>
<dbReference type="Gene3D" id="1.10.4080.10">
    <property type="entry name" value="ADP-ribosylation/Crystallin J1"/>
    <property type="match status" value="1"/>
</dbReference>
<reference evidence="4" key="1">
    <citation type="submission" date="2021-01" db="EMBL/GenBank/DDBJ databases">
        <title>Modified the classification status of verrucomicrobia.</title>
        <authorList>
            <person name="Feng X."/>
        </authorList>
    </citation>
    <scope>NUCLEOTIDE SEQUENCE</scope>
    <source>
        <strain evidence="4">KCTC 22041</strain>
    </source>
</reference>
<comment type="caution">
    <text evidence="4">The sequence shown here is derived from an EMBL/GenBank/DDBJ whole genome shotgun (WGS) entry which is preliminary data.</text>
</comment>